<dbReference type="Proteomes" id="UP000029622">
    <property type="component" value="Unassembled WGS sequence"/>
</dbReference>
<keyword evidence="1" id="KW-1133">Transmembrane helix</keyword>
<feature type="transmembrane region" description="Helical" evidence="1">
    <location>
        <begin position="6"/>
        <end position="26"/>
    </location>
</feature>
<dbReference type="AlphaFoldDB" id="A0A096BE65"/>
<organism evidence="2 3">
    <name type="scientific">Caloranaerobacter azorensis H53214</name>
    <dbReference type="NCBI Taxonomy" id="1156417"/>
    <lineage>
        <taxon>Bacteria</taxon>
        <taxon>Bacillati</taxon>
        <taxon>Bacillota</taxon>
        <taxon>Tissierellia</taxon>
        <taxon>Tissierellales</taxon>
        <taxon>Thermohalobacteraceae</taxon>
        <taxon>Caloranaerobacter</taxon>
    </lineage>
</organism>
<protein>
    <submittedName>
        <fullName evidence="2">Uncharacterized protein</fullName>
    </submittedName>
</protein>
<evidence type="ECO:0000313" key="2">
    <source>
        <dbReference type="EMBL" id="KGG79450.1"/>
    </source>
</evidence>
<dbReference type="RefSeq" id="WP_035165155.1">
    <property type="nucleotide sequence ID" value="NZ_AZTB01000111.1"/>
</dbReference>
<sequence>MNKKEFMLVSIVIIIIFLSFIGYRYINISYQLKNQLYAEVKLLIDEARDRYRYVSEGRYKSVIIQDDLRPANKSQE</sequence>
<keyword evidence="1" id="KW-0472">Membrane</keyword>
<accession>A0A096BE65</accession>
<dbReference type="EMBL" id="AZTB01000111">
    <property type="protein sequence ID" value="KGG79450.1"/>
    <property type="molecule type" value="Genomic_DNA"/>
</dbReference>
<gene>
    <name evidence="2" type="ORF">Y919_12010</name>
</gene>
<evidence type="ECO:0000313" key="3">
    <source>
        <dbReference type="Proteomes" id="UP000029622"/>
    </source>
</evidence>
<proteinExistence type="predicted"/>
<comment type="caution">
    <text evidence="2">The sequence shown here is derived from an EMBL/GenBank/DDBJ whole genome shotgun (WGS) entry which is preliminary data.</text>
</comment>
<reference evidence="2 3" key="1">
    <citation type="submission" date="2013-12" db="EMBL/GenBank/DDBJ databases">
        <title>Draft genome sequence of Caloranaerobacter sp. H53214.</title>
        <authorList>
            <person name="Jiang L.J."/>
            <person name="Shao Z.Z."/>
            <person name="Long M.N."/>
        </authorList>
    </citation>
    <scope>NUCLEOTIDE SEQUENCE [LARGE SCALE GENOMIC DNA]</scope>
    <source>
        <strain evidence="2 3">H53214</strain>
    </source>
</reference>
<keyword evidence="1" id="KW-0812">Transmembrane</keyword>
<evidence type="ECO:0000256" key="1">
    <source>
        <dbReference type="SAM" id="Phobius"/>
    </source>
</evidence>
<name>A0A096BE65_9FIRM</name>